<dbReference type="Ensembl" id="ENSPLAT00000031453.1">
    <property type="protein sequence ID" value="ENSPLAP00000030612.1"/>
    <property type="gene ID" value="ENSPLAG00000021853.1"/>
</dbReference>
<feature type="domain" description="Ig-like" evidence="4">
    <location>
        <begin position="8"/>
        <end position="97"/>
    </location>
</feature>
<dbReference type="GO" id="GO:0045214">
    <property type="term" value="P:sarcomere organization"/>
    <property type="evidence" value="ECO:0007669"/>
    <property type="project" value="TreeGrafter"/>
</dbReference>
<organism evidence="5 6">
    <name type="scientific">Poecilia latipinna</name>
    <name type="common">sailfin molly</name>
    <dbReference type="NCBI Taxonomy" id="48699"/>
    <lineage>
        <taxon>Eukaryota</taxon>
        <taxon>Metazoa</taxon>
        <taxon>Chordata</taxon>
        <taxon>Craniata</taxon>
        <taxon>Vertebrata</taxon>
        <taxon>Euteleostomi</taxon>
        <taxon>Actinopterygii</taxon>
        <taxon>Neopterygii</taxon>
        <taxon>Teleostei</taxon>
        <taxon>Neoteleostei</taxon>
        <taxon>Acanthomorphata</taxon>
        <taxon>Ovalentaria</taxon>
        <taxon>Atherinomorphae</taxon>
        <taxon>Cyprinodontiformes</taxon>
        <taxon>Poeciliidae</taxon>
        <taxon>Poeciliinae</taxon>
        <taxon>Poecilia</taxon>
    </lineage>
</organism>
<dbReference type="Gene3D" id="2.60.40.10">
    <property type="entry name" value="Immunoglobulins"/>
    <property type="match status" value="4"/>
</dbReference>
<dbReference type="InterPro" id="IPR013783">
    <property type="entry name" value="Ig-like_fold"/>
</dbReference>
<dbReference type="FunFam" id="2.60.40.10:FF:001272">
    <property type="entry name" value="titin isoform X1"/>
    <property type="match status" value="1"/>
</dbReference>
<dbReference type="AlphaFoldDB" id="A0A3B3W0B7"/>
<dbReference type="InterPro" id="IPR013098">
    <property type="entry name" value="Ig_I-set"/>
</dbReference>
<dbReference type="SUPFAM" id="SSF48726">
    <property type="entry name" value="Immunoglobulin"/>
    <property type="match status" value="4"/>
</dbReference>
<name>A0A3B3W0B7_9TELE</name>
<reference evidence="5" key="2">
    <citation type="submission" date="2025-09" db="UniProtKB">
        <authorList>
            <consortium name="Ensembl"/>
        </authorList>
    </citation>
    <scope>IDENTIFICATION</scope>
</reference>
<evidence type="ECO:0000256" key="1">
    <source>
        <dbReference type="ARBA" id="ARBA00022737"/>
    </source>
</evidence>
<proteinExistence type="inferred from homology"/>
<dbReference type="InterPro" id="IPR003599">
    <property type="entry name" value="Ig_sub"/>
</dbReference>
<dbReference type="FunFam" id="2.60.40.10:FF:001350">
    <property type="entry name" value="titin isoform X1"/>
    <property type="match status" value="1"/>
</dbReference>
<evidence type="ECO:0000259" key="4">
    <source>
        <dbReference type="PROSITE" id="PS50835"/>
    </source>
</evidence>
<accession>A0A3B3W0B7</accession>
<dbReference type="SMART" id="SM00408">
    <property type="entry name" value="IGc2"/>
    <property type="match status" value="2"/>
</dbReference>
<dbReference type="PANTHER" id="PTHR13817">
    <property type="entry name" value="TITIN"/>
    <property type="match status" value="1"/>
</dbReference>
<comment type="similarity">
    <text evidence="3">Belongs to the immunoglobulin superfamily. MyBP family.</text>
</comment>
<feature type="domain" description="Ig-like" evidence="4">
    <location>
        <begin position="361"/>
        <end position="451"/>
    </location>
</feature>
<dbReference type="GO" id="GO:0031430">
    <property type="term" value="C:M band"/>
    <property type="evidence" value="ECO:0007669"/>
    <property type="project" value="TreeGrafter"/>
</dbReference>
<dbReference type="Pfam" id="PF18362">
    <property type="entry name" value="THB"/>
    <property type="match status" value="1"/>
</dbReference>
<keyword evidence="2" id="KW-0393">Immunoglobulin domain</keyword>
<evidence type="ECO:0000313" key="5">
    <source>
        <dbReference type="Ensembl" id="ENSPLAP00000030612.1"/>
    </source>
</evidence>
<dbReference type="InterPro" id="IPR040849">
    <property type="entry name" value="MyBP-C_THB"/>
</dbReference>
<dbReference type="GeneTree" id="ENSGT01110000267173"/>
<dbReference type="InterPro" id="IPR003598">
    <property type="entry name" value="Ig_sub2"/>
</dbReference>
<evidence type="ECO:0000313" key="6">
    <source>
        <dbReference type="Proteomes" id="UP000261500"/>
    </source>
</evidence>
<reference evidence="5" key="1">
    <citation type="submission" date="2025-08" db="UniProtKB">
        <authorList>
            <consortium name="Ensembl"/>
        </authorList>
    </citation>
    <scope>IDENTIFICATION</scope>
</reference>
<dbReference type="Pfam" id="PF07679">
    <property type="entry name" value="I-set"/>
    <property type="match status" value="3"/>
</dbReference>
<keyword evidence="6" id="KW-1185">Reference proteome</keyword>
<evidence type="ECO:0000256" key="3">
    <source>
        <dbReference type="ARBA" id="ARBA00038352"/>
    </source>
</evidence>
<evidence type="ECO:0000256" key="2">
    <source>
        <dbReference type="ARBA" id="ARBA00023319"/>
    </source>
</evidence>
<dbReference type="PANTHER" id="PTHR13817:SF49">
    <property type="entry name" value="MYOSIN-BINDING PROTEIN H"/>
    <property type="match status" value="1"/>
</dbReference>
<dbReference type="Proteomes" id="UP000261500">
    <property type="component" value="Unplaced"/>
</dbReference>
<dbReference type="InterPro" id="IPR036179">
    <property type="entry name" value="Ig-like_dom_sf"/>
</dbReference>
<keyword evidence="1" id="KW-0677">Repeat</keyword>
<dbReference type="FunFam" id="2.60.40.10:FF:001581">
    <property type="entry name" value="titin isoform X1"/>
    <property type="match status" value="1"/>
</dbReference>
<dbReference type="InterPro" id="IPR050964">
    <property type="entry name" value="Striated_Muscle_Regulatory"/>
</dbReference>
<feature type="domain" description="Ig-like" evidence="4">
    <location>
        <begin position="243"/>
        <end position="330"/>
    </location>
</feature>
<dbReference type="SMART" id="SM00409">
    <property type="entry name" value="IG"/>
    <property type="match status" value="3"/>
</dbReference>
<dbReference type="InterPro" id="IPR007110">
    <property type="entry name" value="Ig-like_dom"/>
</dbReference>
<dbReference type="PROSITE" id="PS50835">
    <property type="entry name" value="IG_LIKE"/>
    <property type="match status" value="3"/>
</dbReference>
<protein>
    <recommendedName>
        <fullName evidence="4">Ig-like domain-containing protein</fullName>
    </recommendedName>
</protein>
<sequence>PTVPLFSPEAKTPPSFPKKITKGTATFIAKVGGEPIPSVKWMKGKWRQLTHGGRISIVQKGQESKLEIREVTKSDSGQYRCVASNKHGEIECNADMHVDGKKEAPQLEGDLRAKLKNPQEEKDIDIVELLRNVDPKEYEKYARMYGITDYRGLLQAIEQLKKERGEETEQIHFTKRIHNVEVNERQSATFECEVSFDNAIVSWYKDTWELKECTKALAVDCCVFVLFCCVVDVLCPVSTPPQPEIEMDFVVPLKDVSVPEKKQAKFECTITKDVAKVMWYKGADIITPDQKYDIIDDGKKHMLVINCCEFDDEDEYTIEVLGKTSTARLTVEGKCHPACKMRKVGKWKLNRCPLCLCIQSQKLKVITPLKDTEVKEGQEIVLNCEVNIEGAKAKWLKNDETLFESGKYVMVQRDNVFSLRIKDARKGDEADYSITLTNQRGEQAKSSGKLSVRGWCFTSTDTSLISNIMTLFSSCLISNLVLIV</sequence>